<feature type="compositionally biased region" description="Basic and acidic residues" evidence="1">
    <location>
        <begin position="8"/>
        <end position="28"/>
    </location>
</feature>
<keyword evidence="2" id="KW-0472">Membrane</keyword>
<feature type="transmembrane region" description="Helical" evidence="2">
    <location>
        <begin position="126"/>
        <end position="147"/>
    </location>
</feature>
<dbReference type="SUPFAM" id="SSF57997">
    <property type="entry name" value="Tropomyosin"/>
    <property type="match status" value="1"/>
</dbReference>
<evidence type="ECO:0000313" key="3">
    <source>
        <dbReference type="EMBL" id="MCW6509376.1"/>
    </source>
</evidence>
<keyword evidence="4" id="KW-1185">Reference proteome</keyword>
<accession>A0AA42CKK8</accession>
<dbReference type="Gene3D" id="1.10.287.1490">
    <property type="match status" value="1"/>
</dbReference>
<name>A0AA42CKK8_9HYPH</name>
<dbReference type="RefSeq" id="WP_282585741.1">
    <property type="nucleotide sequence ID" value="NZ_JAMOIM010000009.1"/>
</dbReference>
<evidence type="ECO:0000313" key="4">
    <source>
        <dbReference type="Proteomes" id="UP001165667"/>
    </source>
</evidence>
<evidence type="ECO:0008006" key="5">
    <source>
        <dbReference type="Google" id="ProtNLM"/>
    </source>
</evidence>
<reference evidence="3" key="1">
    <citation type="submission" date="2022-05" db="EMBL/GenBank/DDBJ databases">
        <authorList>
            <person name="Pankratov T."/>
        </authorList>
    </citation>
    <scope>NUCLEOTIDE SEQUENCE</scope>
    <source>
        <strain evidence="3">BP6-180914</strain>
    </source>
</reference>
<proteinExistence type="predicted"/>
<keyword evidence="2" id="KW-0812">Transmembrane</keyword>
<organism evidence="3 4">
    <name type="scientific">Lichenifustis flavocetrariae</name>
    <dbReference type="NCBI Taxonomy" id="2949735"/>
    <lineage>
        <taxon>Bacteria</taxon>
        <taxon>Pseudomonadati</taxon>
        <taxon>Pseudomonadota</taxon>
        <taxon>Alphaproteobacteria</taxon>
        <taxon>Hyphomicrobiales</taxon>
        <taxon>Lichenihabitantaceae</taxon>
        <taxon>Lichenifustis</taxon>
    </lineage>
</organism>
<sequence length="484" mass="50777">MGEEDERREERSRSGRRDATRQMRRDAPVIEGKATEVSSPPIETAETPAFDSSKSHLDVPPTVVDEVITPPVTGESEPSTRADEFLTGGGSDPTAEFDRPAETMASDTTSIGGLGEPSLGEQGRPLVPALATVAFLVLLAAVIYLLYQVSNDRSQVADLQSRLAGLEARPSSDMTEISQRISTLESAQAQAHETLGSLSKRVDGFESTPFGTSAQLDKVEAQTGELKSAVAGVQSALAALPKPETDRIDAQIGKIDVHLGEVDQRVSALQNTVSAIPRVDLGPLTSKVDALESRLKPVEAEVNSSKSPQRVAERQAAPMAVTAQAIVAAIETGQAFPQEFKALQVLGADPSKLAPLQTVAASGAPGLQDLQAELAGLRDRIVAKGASPPTGSYLDRIMSGASQLVQVRPLGSIAGDTPSAIVARMSDDIGHDDLSMALAELQKLPETSRTVANGLADRIRLRLEAENAAKAIAANAIGAMAPRG</sequence>
<protein>
    <recommendedName>
        <fullName evidence="5">Mitochondrial inner membrane protein</fullName>
    </recommendedName>
</protein>
<gene>
    <name evidence="3" type="ORF">M8523_15235</name>
</gene>
<evidence type="ECO:0000256" key="1">
    <source>
        <dbReference type="SAM" id="MobiDB-lite"/>
    </source>
</evidence>
<dbReference type="AlphaFoldDB" id="A0AA42CKK8"/>
<dbReference type="EMBL" id="JAMOIM010000009">
    <property type="protein sequence ID" value="MCW6509376.1"/>
    <property type="molecule type" value="Genomic_DNA"/>
</dbReference>
<dbReference type="Proteomes" id="UP001165667">
    <property type="component" value="Unassembled WGS sequence"/>
</dbReference>
<feature type="region of interest" description="Disordered" evidence="1">
    <location>
        <begin position="1"/>
        <end position="98"/>
    </location>
</feature>
<keyword evidence="2" id="KW-1133">Transmembrane helix</keyword>
<comment type="caution">
    <text evidence="3">The sequence shown here is derived from an EMBL/GenBank/DDBJ whole genome shotgun (WGS) entry which is preliminary data.</text>
</comment>
<evidence type="ECO:0000256" key="2">
    <source>
        <dbReference type="SAM" id="Phobius"/>
    </source>
</evidence>